<keyword evidence="1" id="KW-0812">Transmembrane</keyword>
<dbReference type="RefSeq" id="WP_126316959.1">
    <property type="nucleotide sequence ID" value="NZ_LR134377.1"/>
</dbReference>
<sequence length="214" mass="23943">MSTPDYAELEKQAAARINLSSYQWFLVGAVVTFLVGLFLFHSGDVRGYQVLFFSDAASQARIKIAEYIFVFIASIATVIFAGLTLITRRMICAYFAWLLGGIAMLVSLLGIWMRIQSHAVDGDPGLGIGFIVEVIAVIVMIYALSCTIFARSEDQLRAQEERLHNEKMDAVGQAQQAVFTSRDYLDPETNPLLIDDRRRQAALRRKNKPDLTQS</sequence>
<evidence type="ECO:0000313" key="3">
    <source>
        <dbReference type="Proteomes" id="UP000271380"/>
    </source>
</evidence>
<protein>
    <submittedName>
        <fullName evidence="2">Hypothetical membrane protein</fullName>
    </submittedName>
</protein>
<reference evidence="2 3" key="1">
    <citation type="submission" date="2018-12" db="EMBL/GenBank/DDBJ databases">
        <authorList>
            <consortium name="Pathogen Informatics"/>
        </authorList>
    </citation>
    <scope>NUCLEOTIDE SEQUENCE [LARGE SCALE GENOMIC DNA]</scope>
    <source>
        <strain evidence="2 3">NCTC949</strain>
    </source>
</reference>
<dbReference type="EMBL" id="LR134377">
    <property type="protein sequence ID" value="VEH08687.1"/>
    <property type="molecule type" value="Genomic_DNA"/>
</dbReference>
<evidence type="ECO:0000256" key="1">
    <source>
        <dbReference type="SAM" id="Phobius"/>
    </source>
</evidence>
<gene>
    <name evidence="2" type="ORF">NCTC949_01809</name>
</gene>
<keyword evidence="1" id="KW-1133">Transmembrane helix</keyword>
<feature type="transmembrane region" description="Helical" evidence="1">
    <location>
        <begin position="94"/>
        <end position="115"/>
    </location>
</feature>
<organism evidence="2 3">
    <name type="scientific">Corynebacterium kutscheri</name>
    <dbReference type="NCBI Taxonomy" id="35755"/>
    <lineage>
        <taxon>Bacteria</taxon>
        <taxon>Bacillati</taxon>
        <taxon>Actinomycetota</taxon>
        <taxon>Actinomycetes</taxon>
        <taxon>Mycobacteriales</taxon>
        <taxon>Corynebacteriaceae</taxon>
        <taxon>Corynebacterium</taxon>
    </lineage>
</organism>
<feature type="transmembrane region" description="Helical" evidence="1">
    <location>
        <begin position="21"/>
        <end position="40"/>
    </location>
</feature>
<name>A0AB38VT59_9CORY</name>
<proteinExistence type="predicted"/>
<dbReference type="Proteomes" id="UP000271380">
    <property type="component" value="Chromosome"/>
</dbReference>
<keyword evidence="1" id="KW-0472">Membrane</keyword>
<feature type="transmembrane region" description="Helical" evidence="1">
    <location>
        <begin position="67"/>
        <end position="87"/>
    </location>
</feature>
<dbReference type="AlphaFoldDB" id="A0AB38VT59"/>
<evidence type="ECO:0000313" key="2">
    <source>
        <dbReference type="EMBL" id="VEH08687.1"/>
    </source>
</evidence>
<feature type="transmembrane region" description="Helical" evidence="1">
    <location>
        <begin position="127"/>
        <end position="150"/>
    </location>
</feature>
<accession>A0AB38VT59</accession>